<feature type="region of interest" description="Disordered" evidence="1">
    <location>
        <begin position="440"/>
        <end position="461"/>
    </location>
</feature>
<reference evidence="3 4" key="1">
    <citation type="journal article" date="2011" name="Cell">
        <title>Insight into structure and assembly of the nuclear pore complex by utilizing the genome of a eukaryotic thermophile.</title>
        <authorList>
            <person name="Amlacher S."/>
            <person name="Sarges P."/>
            <person name="Flemming D."/>
            <person name="van Noort V."/>
            <person name="Kunze R."/>
            <person name="Devos D.P."/>
            <person name="Arumugam M."/>
            <person name="Bork P."/>
            <person name="Hurt E."/>
        </authorList>
    </citation>
    <scope>NUCLEOTIDE SEQUENCE [LARGE SCALE GENOMIC DNA]</scope>
    <source>
        <strain evidence="4">DSM 1495 / CBS 144.50 / IMI 039719</strain>
    </source>
</reference>
<dbReference type="InterPro" id="IPR057218">
    <property type="entry name" value="DUF7896"/>
</dbReference>
<dbReference type="Pfam" id="PF25438">
    <property type="entry name" value="DUF7896"/>
    <property type="match status" value="1"/>
</dbReference>
<dbReference type="Proteomes" id="UP000008066">
    <property type="component" value="Unassembled WGS sequence"/>
</dbReference>
<feature type="compositionally biased region" description="Low complexity" evidence="1">
    <location>
        <begin position="226"/>
        <end position="240"/>
    </location>
</feature>
<dbReference type="HOGENOM" id="CLU_401131_0_0_1"/>
<name>G0RYW5_CHATD</name>
<feature type="region of interest" description="Disordered" evidence="1">
    <location>
        <begin position="1"/>
        <end position="22"/>
    </location>
</feature>
<dbReference type="PANTHER" id="PTHR42031">
    <property type="entry name" value="KEY LIME PATHOGENICITY PROTEIN"/>
    <property type="match status" value="1"/>
</dbReference>
<feature type="compositionally biased region" description="Low complexity" evidence="1">
    <location>
        <begin position="1"/>
        <end position="17"/>
    </location>
</feature>
<protein>
    <submittedName>
        <fullName evidence="3">Zinc finger domain-containing protein</fullName>
    </submittedName>
</protein>
<organism evidence="4">
    <name type="scientific">Chaetomium thermophilum (strain DSM 1495 / CBS 144.50 / IMI 039719)</name>
    <name type="common">Thermochaetoides thermophila</name>
    <dbReference type="NCBI Taxonomy" id="759272"/>
    <lineage>
        <taxon>Eukaryota</taxon>
        <taxon>Fungi</taxon>
        <taxon>Dikarya</taxon>
        <taxon>Ascomycota</taxon>
        <taxon>Pezizomycotina</taxon>
        <taxon>Sordariomycetes</taxon>
        <taxon>Sordariomycetidae</taxon>
        <taxon>Sordariales</taxon>
        <taxon>Chaetomiaceae</taxon>
        <taxon>Thermochaetoides</taxon>
    </lineage>
</organism>
<feature type="compositionally biased region" description="Polar residues" evidence="1">
    <location>
        <begin position="241"/>
        <end position="251"/>
    </location>
</feature>
<keyword evidence="4" id="KW-1185">Reference proteome</keyword>
<evidence type="ECO:0000313" key="4">
    <source>
        <dbReference type="Proteomes" id="UP000008066"/>
    </source>
</evidence>
<gene>
    <name evidence="3" type="ORF">CTHT_0000810</name>
</gene>
<dbReference type="AlphaFoldDB" id="G0RYW5"/>
<dbReference type="OrthoDB" id="5377599at2759"/>
<feature type="region of interest" description="Disordered" evidence="1">
    <location>
        <begin position="206"/>
        <end position="303"/>
    </location>
</feature>
<feature type="compositionally biased region" description="Basic residues" evidence="1">
    <location>
        <begin position="380"/>
        <end position="393"/>
    </location>
</feature>
<dbReference type="KEGG" id="cthr:CTHT_0000810"/>
<sequence length="686" mass="72997">MASASNPQSSNGSSRGPVPTIVTQPITAQQQSLSQQRPIRNFLSTAPAIFPVQQQPSSIMGIEMDPAEFLIKADLLSSTAPPIDISQPHSFLSSDVALDQTIASSFRSMESMTTAPTVDTAPMTQSSTNMSNMPIGGSEMLRICSRQSFHSLPQDNGVQAFMAPAVPDKRRSDASLLSYPTFSVASPISQRPPTTQLSQSVPAAMGFVPADTTPSSQGLGSAAMERSISSQSARSASSIQNSLARQNSNAARQRVIQPRPNQPDGTTYCDSNGAPPTAGAHSSSPPRPRTAITRVRPERPNRQKAVCSICPDKPTFRGDHELRRHTQVKHSVKLEKWMCIKPPADEMHLRAKPVIPLEKCKQCSTKKQYNKDYNAAAHLRRKHFNVRQGRRARGQAGDQPEEKRGGRGGGDQPPMSELKHWMKKVIVYLDQRAAELAQVDEDGDGDEESELFPGDWDSQPGVDGRAPASIAGEDALVLPTADAGGNGAQLDQIAVFGVGDVFSSQDWNPLAIDTNTGLYDLEHELGNAATAVLSTGQDIRAANSQNDMLSPPVSPVNGIAMSFASSPVTPAGVDAQPQCQPRLSPATPALTMSLSGASSPESTHLANGMGQQNPFMTTSTTTTAGTMGMTKSQLDGTSGFTDAFSTTQGATAMLPVMGSTNQRLGMLQGDLGDMDFELTFGDLNGN</sequence>
<dbReference type="eggNOG" id="ENOG502SNJU">
    <property type="taxonomic scope" value="Eukaryota"/>
</dbReference>
<accession>G0RYW5</accession>
<dbReference type="RefSeq" id="XP_006690635.1">
    <property type="nucleotide sequence ID" value="XM_006690572.1"/>
</dbReference>
<evidence type="ECO:0000313" key="3">
    <source>
        <dbReference type="EMBL" id="EGS23393.1"/>
    </source>
</evidence>
<proteinExistence type="predicted"/>
<feature type="region of interest" description="Disordered" evidence="1">
    <location>
        <begin position="380"/>
        <end position="416"/>
    </location>
</feature>
<dbReference type="PANTHER" id="PTHR42031:SF1">
    <property type="entry name" value="KEY LIME PATHOGENICITY PROTEIN"/>
    <property type="match status" value="1"/>
</dbReference>
<evidence type="ECO:0000256" key="1">
    <source>
        <dbReference type="SAM" id="MobiDB-lite"/>
    </source>
</evidence>
<dbReference type="STRING" id="759272.G0RYW5"/>
<dbReference type="EMBL" id="GL988032">
    <property type="protein sequence ID" value="EGS23393.1"/>
    <property type="molecule type" value="Genomic_DNA"/>
</dbReference>
<evidence type="ECO:0000259" key="2">
    <source>
        <dbReference type="Pfam" id="PF25438"/>
    </source>
</evidence>
<feature type="region of interest" description="Disordered" evidence="1">
    <location>
        <begin position="592"/>
        <end position="614"/>
    </location>
</feature>
<feature type="compositionally biased region" description="Acidic residues" evidence="1">
    <location>
        <begin position="440"/>
        <end position="450"/>
    </location>
</feature>
<feature type="domain" description="DUF7896" evidence="2">
    <location>
        <begin position="335"/>
        <end position="425"/>
    </location>
</feature>
<dbReference type="GeneID" id="18254119"/>